<dbReference type="EMBL" id="CAJVPP010002807">
    <property type="protein sequence ID" value="CAG8612388.1"/>
    <property type="molecule type" value="Genomic_DNA"/>
</dbReference>
<protein>
    <submittedName>
        <fullName evidence="2">5196_t:CDS:1</fullName>
    </submittedName>
</protein>
<evidence type="ECO:0000313" key="2">
    <source>
        <dbReference type="EMBL" id="CAG8612388.1"/>
    </source>
</evidence>
<accession>A0A9N9CRE3</accession>
<feature type="region of interest" description="Disordered" evidence="1">
    <location>
        <begin position="1"/>
        <end position="20"/>
    </location>
</feature>
<evidence type="ECO:0000313" key="3">
    <source>
        <dbReference type="Proteomes" id="UP000789375"/>
    </source>
</evidence>
<evidence type="ECO:0000256" key="1">
    <source>
        <dbReference type="SAM" id="MobiDB-lite"/>
    </source>
</evidence>
<proteinExistence type="predicted"/>
<comment type="caution">
    <text evidence="2">The sequence shown here is derived from an EMBL/GenBank/DDBJ whole genome shotgun (WGS) entry which is preliminary data.</text>
</comment>
<keyword evidence="3" id="KW-1185">Reference proteome</keyword>
<gene>
    <name evidence="2" type="ORF">FMOSSE_LOCUS9535</name>
</gene>
<organism evidence="2 3">
    <name type="scientific">Funneliformis mosseae</name>
    <name type="common">Endomycorrhizal fungus</name>
    <name type="synonym">Glomus mosseae</name>
    <dbReference type="NCBI Taxonomy" id="27381"/>
    <lineage>
        <taxon>Eukaryota</taxon>
        <taxon>Fungi</taxon>
        <taxon>Fungi incertae sedis</taxon>
        <taxon>Mucoromycota</taxon>
        <taxon>Glomeromycotina</taxon>
        <taxon>Glomeromycetes</taxon>
        <taxon>Glomerales</taxon>
        <taxon>Glomeraceae</taxon>
        <taxon>Funneliformis</taxon>
    </lineage>
</organism>
<dbReference type="Proteomes" id="UP000789375">
    <property type="component" value="Unassembled WGS sequence"/>
</dbReference>
<reference evidence="2" key="1">
    <citation type="submission" date="2021-06" db="EMBL/GenBank/DDBJ databases">
        <authorList>
            <person name="Kallberg Y."/>
            <person name="Tangrot J."/>
            <person name="Rosling A."/>
        </authorList>
    </citation>
    <scope>NUCLEOTIDE SEQUENCE</scope>
    <source>
        <strain evidence="2">87-6 pot B 2015</strain>
    </source>
</reference>
<sequence>MVTNQKNEGISKPAGNNRLTPVPGVIWIRGQVRYLKLWIRQLPADSGVRSEPYTRCSRQGSELCWLRQDTTKLK</sequence>
<dbReference type="AlphaFoldDB" id="A0A9N9CRE3"/>
<name>A0A9N9CRE3_FUNMO</name>